<evidence type="ECO:0000313" key="3">
    <source>
        <dbReference type="Proteomes" id="UP001634393"/>
    </source>
</evidence>
<dbReference type="Proteomes" id="UP001634393">
    <property type="component" value="Unassembled WGS sequence"/>
</dbReference>
<dbReference type="PANTHER" id="PTHR33132:SF92">
    <property type="entry name" value="SERINE-RICH PROTEIN"/>
    <property type="match status" value="1"/>
</dbReference>
<proteinExistence type="predicted"/>
<evidence type="ECO:0000256" key="1">
    <source>
        <dbReference type="SAM" id="MobiDB-lite"/>
    </source>
</evidence>
<feature type="region of interest" description="Disordered" evidence="1">
    <location>
        <begin position="1"/>
        <end position="31"/>
    </location>
</feature>
<reference evidence="2 3" key="1">
    <citation type="submission" date="2024-12" db="EMBL/GenBank/DDBJ databases">
        <title>The unique morphological basis and parallel evolutionary history of personate flowers in Penstemon.</title>
        <authorList>
            <person name="Depatie T.H."/>
            <person name="Wessinger C.A."/>
        </authorList>
    </citation>
    <scope>NUCLEOTIDE SEQUENCE [LARGE SCALE GENOMIC DNA]</scope>
    <source>
        <strain evidence="2">WTNN_2</strain>
        <tissue evidence="2">Leaf</tissue>
    </source>
</reference>
<sequence>MEHKEINNKDIKVESTTQDGEVISPTFGAGGLARQGSVTKYNCLCSPTTHQGSFRCRLHRAPSLPRTKSIDSPASEGSLSKVSPSTNVPTQNNAQ</sequence>
<gene>
    <name evidence="2" type="ORF">ACJIZ3_010346</name>
</gene>
<evidence type="ECO:0000313" key="2">
    <source>
        <dbReference type="EMBL" id="KAL3835610.1"/>
    </source>
</evidence>
<protein>
    <submittedName>
        <fullName evidence="2">Uncharacterized protein</fullName>
    </submittedName>
</protein>
<feature type="region of interest" description="Disordered" evidence="1">
    <location>
        <begin position="63"/>
        <end position="95"/>
    </location>
</feature>
<dbReference type="AlphaFoldDB" id="A0ABD3TF30"/>
<dbReference type="EMBL" id="JBJXBP010000004">
    <property type="protein sequence ID" value="KAL3835610.1"/>
    <property type="molecule type" value="Genomic_DNA"/>
</dbReference>
<keyword evidence="3" id="KW-1185">Reference proteome</keyword>
<organism evidence="2 3">
    <name type="scientific">Penstemon smallii</name>
    <dbReference type="NCBI Taxonomy" id="265156"/>
    <lineage>
        <taxon>Eukaryota</taxon>
        <taxon>Viridiplantae</taxon>
        <taxon>Streptophyta</taxon>
        <taxon>Embryophyta</taxon>
        <taxon>Tracheophyta</taxon>
        <taxon>Spermatophyta</taxon>
        <taxon>Magnoliopsida</taxon>
        <taxon>eudicotyledons</taxon>
        <taxon>Gunneridae</taxon>
        <taxon>Pentapetalae</taxon>
        <taxon>asterids</taxon>
        <taxon>lamiids</taxon>
        <taxon>Lamiales</taxon>
        <taxon>Plantaginaceae</taxon>
        <taxon>Cheloneae</taxon>
        <taxon>Penstemon</taxon>
    </lineage>
</organism>
<name>A0ABD3TF30_9LAMI</name>
<dbReference type="PANTHER" id="PTHR33132">
    <property type="entry name" value="OSJNBB0118P14.9 PROTEIN"/>
    <property type="match status" value="1"/>
</dbReference>
<feature type="compositionally biased region" description="Polar residues" evidence="1">
    <location>
        <begin position="70"/>
        <end position="95"/>
    </location>
</feature>
<comment type="caution">
    <text evidence="2">The sequence shown here is derived from an EMBL/GenBank/DDBJ whole genome shotgun (WGS) entry which is preliminary data.</text>
</comment>
<accession>A0ABD3TF30</accession>
<feature type="compositionally biased region" description="Basic and acidic residues" evidence="1">
    <location>
        <begin position="1"/>
        <end position="13"/>
    </location>
</feature>